<sequence length="451" mass="49957">MDSHQRSCLYLTRKADDFLQQLLIARGWTMTVVNAPAEAIKSFKKRPYVGILDLSSGFAREQLSAVEHCLLQPDGGWVALASAEQMREPLFRRLVAKYCLDYLVTRVSGDAVADAIDRAHRMVVLNQSPPSLGTDTMVGSSDAMEHLFRNIAKVSSTTAPVFISGESGTGKELTAAAIHQNSGRRDHPFVAINCGAIPHALVQSELYGYERGAFTGAHERRAGKIESAHKGTLFLDEIGDLPMDSQASLLRFLQEGQIERLGSSTPINVDVRVISATHVDIDAAVRAGRFRSDLFHRLCVLRIDEPPLRARGRDIELLANHMLERFRDEGSRRISGFSSGAIEALYNYDWPGNVRELINRVRRAVVMAEGRVITADDLELTQWATPRPITLAEARDVAEQAAIQKALRRHRNRLNDAAQELGISRVTLYRLMGGQRIRDTSSADGDLRPVA</sequence>
<organism evidence="7 8">
    <name type="scientific">Robbsia betulipollinis</name>
    <dbReference type="NCBI Taxonomy" id="2981849"/>
    <lineage>
        <taxon>Bacteria</taxon>
        <taxon>Pseudomonadati</taxon>
        <taxon>Pseudomonadota</taxon>
        <taxon>Betaproteobacteria</taxon>
        <taxon>Burkholderiales</taxon>
        <taxon>Burkholderiaceae</taxon>
        <taxon>Robbsia</taxon>
    </lineage>
</organism>
<evidence type="ECO:0000313" key="8">
    <source>
        <dbReference type="Proteomes" id="UP001082899"/>
    </source>
</evidence>
<dbReference type="SMART" id="SM00382">
    <property type="entry name" value="AAA"/>
    <property type="match status" value="1"/>
</dbReference>
<dbReference type="Pfam" id="PF20161">
    <property type="entry name" value="VpsR"/>
    <property type="match status" value="1"/>
</dbReference>
<keyword evidence="8" id="KW-1185">Reference proteome</keyword>
<dbReference type="Gene3D" id="1.10.8.60">
    <property type="match status" value="1"/>
</dbReference>
<dbReference type="InterPro" id="IPR002197">
    <property type="entry name" value="HTH_Fis"/>
</dbReference>
<comment type="caution">
    <text evidence="7">The sequence shown here is derived from an EMBL/GenBank/DDBJ whole genome shotgun (WGS) entry which is preliminary data.</text>
</comment>
<evidence type="ECO:0000256" key="1">
    <source>
        <dbReference type="ARBA" id="ARBA00022741"/>
    </source>
</evidence>
<dbReference type="Gene3D" id="1.10.10.60">
    <property type="entry name" value="Homeodomain-like"/>
    <property type="match status" value="1"/>
</dbReference>
<keyword evidence="1" id="KW-0547">Nucleotide-binding</keyword>
<dbReference type="InterPro" id="IPR027417">
    <property type="entry name" value="P-loop_NTPase"/>
</dbReference>
<dbReference type="InterPro" id="IPR025943">
    <property type="entry name" value="Sigma_54_int_dom_ATP-bd_2"/>
</dbReference>
<dbReference type="PANTHER" id="PTHR32071">
    <property type="entry name" value="TRANSCRIPTIONAL REGULATORY PROTEIN"/>
    <property type="match status" value="1"/>
</dbReference>
<reference evidence="7" key="1">
    <citation type="submission" date="2022-11" db="EMBL/GenBank/DDBJ databases">
        <title>Robbsia betulipollinis sp. nov., isolated from pollen of birch (Betula pendula).</title>
        <authorList>
            <person name="Shi H."/>
            <person name="Ambika Manirajan B."/>
            <person name="Ratering S."/>
            <person name="Geissler-Plaum R."/>
            <person name="Schnell S."/>
        </authorList>
    </citation>
    <scope>NUCLEOTIDE SEQUENCE</scope>
    <source>
        <strain evidence="7">Bb-Pol-6</strain>
    </source>
</reference>
<dbReference type="PANTHER" id="PTHR32071:SF120">
    <property type="entry name" value="TRANSCRIPTIONAL REGULATOR-RELATED"/>
    <property type="match status" value="1"/>
</dbReference>
<dbReference type="PROSITE" id="PS00676">
    <property type="entry name" value="SIGMA54_INTERACT_2"/>
    <property type="match status" value="1"/>
</dbReference>
<keyword evidence="2" id="KW-0067">ATP-binding</keyword>
<dbReference type="EMBL" id="JAPMXC010000010">
    <property type="protein sequence ID" value="MCY0389416.1"/>
    <property type="molecule type" value="Genomic_DNA"/>
</dbReference>
<name>A0ABT3ZS75_9BURK</name>
<keyword evidence="3" id="KW-0805">Transcription regulation</keyword>
<proteinExistence type="predicted"/>
<dbReference type="InterPro" id="IPR058031">
    <property type="entry name" value="AAA_lid_NorR"/>
</dbReference>
<dbReference type="Gene3D" id="3.40.50.300">
    <property type="entry name" value="P-loop containing nucleotide triphosphate hydrolases"/>
    <property type="match status" value="1"/>
</dbReference>
<dbReference type="CDD" id="cd00009">
    <property type="entry name" value="AAA"/>
    <property type="match status" value="1"/>
</dbReference>
<dbReference type="InterPro" id="IPR002078">
    <property type="entry name" value="Sigma_54_int"/>
</dbReference>
<dbReference type="InterPro" id="IPR009057">
    <property type="entry name" value="Homeodomain-like_sf"/>
</dbReference>
<keyword evidence="4" id="KW-0238">DNA-binding</keyword>
<dbReference type="InterPro" id="IPR003593">
    <property type="entry name" value="AAA+_ATPase"/>
</dbReference>
<evidence type="ECO:0000256" key="4">
    <source>
        <dbReference type="ARBA" id="ARBA00023125"/>
    </source>
</evidence>
<accession>A0ABT3ZS75</accession>
<dbReference type="RefSeq" id="WP_267849318.1">
    <property type="nucleotide sequence ID" value="NZ_JAPMXC010000010.1"/>
</dbReference>
<dbReference type="PROSITE" id="PS00688">
    <property type="entry name" value="SIGMA54_INTERACT_3"/>
    <property type="match status" value="1"/>
</dbReference>
<dbReference type="SUPFAM" id="SSF46689">
    <property type="entry name" value="Homeodomain-like"/>
    <property type="match status" value="1"/>
</dbReference>
<evidence type="ECO:0000313" key="7">
    <source>
        <dbReference type="EMBL" id="MCY0389416.1"/>
    </source>
</evidence>
<dbReference type="InterPro" id="IPR045343">
    <property type="entry name" value="VpsR"/>
</dbReference>
<dbReference type="Pfam" id="PF00158">
    <property type="entry name" value="Sigma54_activat"/>
    <property type="match status" value="1"/>
</dbReference>
<dbReference type="Pfam" id="PF25601">
    <property type="entry name" value="AAA_lid_14"/>
    <property type="match status" value="1"/>
</dbReference>
<feature type="domain" description="Sigma-54 factor interaction" evidence="6">
    <location>
        <begin position="137"/>
        <end position="366"/>
    </location>
</feature>
<dbReference type="SUPFAM" id="SSF52540">
    <property type="entry name" value="P-loop containing nucleoside triphosphate hydrolases"/>
    <property type="match status" value="1"/>
</dbReference>
<dbReference type="Pfam" id="PF02954">
    <property type="entry name" value="HTH_8"/>
    <property type="match status" value="1"/>
</dbReference>
<keyword evidence="5" id="KW-0804">Transcription</keyword>
<evidence type="ECO:0000256" key="2">
    <source>
        <dbReference type="ARBA" id="ARBA00022840"/>
    </source>
</evidence>
<dbReference type="Proteomes" id="UP001082899">
    <property type="component" value="Unassembled WGS sequence"/>
</dbReference>
<gene>
    <name evidence="7" type="ORF">OVY01_19915</name>
</gene>
<protein>
    <submittedName>
        <fullName evidence="7">Sigma-54 dependent transcriptional regulator</fullName>
    </submittedName>
</protein>
<evidence type="ECO:0000256" key="3">
    <source>
        <dbReference type="ARBA" id="ARBA00023015"/>
    </source>
</evidence>
<dbReference type="InterPro" id="IPR025944">
    <property type="entry name" value="Sigma_54_int_dom_CS"/>
</dbReference>
<dbReference type="PROSITE" id="PS50045">
    <property type="entry name" value="SIGMA54_INTERACT_4"/>
    <property type="match status" value="1"/>
</dbReference>
<evidence type="ECO:0000259" key="6">
    <source>
        <dbReference type="PROSITE" id="PS50045"/>
    </source>
</evidence>
<evidence type="ECO:0000256" key="5">
    <source>
        <dbReference type="ARBA" id="ARBA00023163"/>
    </source>
</evidence>